<accession>A0A918VH99</accession>
<protein>
    <recommendedName>
        <fullName evidence="3">Nucleotidyl transferase AbiEii toxin, Type IV TA system</fullName>
    </recommendedName>
</protein>
<reference evidence="1" key="1">
    <citation type="journal article" date="2014" name="Int. J. Syst. Evol. Microbiol.">
        <title>Complete genome sequence of Corynebacterium casei LMG S-19264T (=DSM 44701T), isolated from a smear-ripened cheese.</title>
        <authorList>
            <consortium name="US DOE Joint Genome Institute (JGI-PGF)"/>
            <person name="Walter F."/>
            <person name="Albersmeier A."/>
            <person name="Kalinowski J."/>
            <person name="Ruckert C."/>
        </authorList>
    </citation>
    <scope>NUCLEOTIDE SEQUENCE</scope>
    <source>
        <strain evidence="1">KCTC 12711</strain>
    </source>
</reference>
<comment type="caution">
    <text evidence="1">The sequence shown here is derived from an EMBL/GenBank/DDBJ whole genome shotgun (WGS) entry which is preliminary data.</text>
</comment>
<evidence type="ECO:0000313" key="2">
    <source>
        <dbReference type="Proteomes" id="UP000614811"/>
    </source>
</evidence>
<dbReference type="Proteomes" id="UP000614811">
    <property type="component" value="Unassembled WGS sequence"/>
</dbReference>
<reference evidence="1" key="2">
    <citation type="submission" date="2020-09" db="EMBL/GenBank/DDBJ databases">
        <authorList>
            <person name="Sun Q."/>
            <person name="Kim S."/>
        </authorList>
    </citation>
    <scope>NUCLEOTIDE SEQUENCE</scope>
    <source>
        <strain evidence="1">KCTC 12711</strain>
    </source>
</reference>
<dbReference type="RefSeq" id="WP_189398690.1">
    <property type="nucleotide sequence ID" value="NZ_BMXA01000001.1"/>
</dbReference>
<evidence type="ECO:0008006" key="3">
    <source>
        <dbReference type="Google" id="ProtNLM"/>
    </source>
</evidence>
<proteinExistence type="predicted"/>
<sequence length="227" mass="25847">MKNRTINLGVVAEIAHALRELNESVVFVGGAVVSVYADDTAADEVRPTQDVDLTLTIVDIDQHRLDKRLAELGFHPDLHGHAICSYRYKDIAVDIMAATDTMRGPTNRWYQVGFESIQKIEVQDTPIQILPAPCYLATKFEAFNHRGQGDYRTSHDFEDIIYVIDNRTTIVEEVKNSDQSIQRFLKSEIQEVLNNKYADEILSAHIHPLIAEQRYPMLLDKLKRIAV</sequence>
<organism evidence="1 2">
    <name type="scientific">Arenicella chitinivorans</name>
    <dbReference type="NCBI Taxonomy" id="1329800"/>
    <lineage>
        <taxon>Bacteria</taxon>
        <taxon>Pseudomonadati</taxon>
        <taxon>Pseudomonadota</taxon>
        <taxon>Gammaproteobacteria</taxon>
        <taxon>Arenicellales</taxon>
        <taxon>Arenicellaceae</taxon>
        <taxon>Arenicella</taxon>
    </lineage>
</organism>
<gene>
    <name evidence="1" type="ORF">GCM10008090_07880</name>
</gene>
<dbReference type="AlphaFoldDB" id="A0A918VH99"/>
<name>A0A918VH99_9GAMM</name>
<keyword evidence="2" id="KW-1185">Reference proteome</keyword>
<dbReference type="EMBL" id="BMXA01000001">
    <property type="protein sequence ID" value="GHA01190.1"/>
    <property type="molecule type" value="Genomic_DNA"/>
</dbReference>
<evidence type="ECO:0000313" key="1">
    <source>
        <dbReference type="EMBL" id="GHA01190.1"/>
    </source>
</evidence>